<proteinExistence type="predicted"/>
<keyword evidence="2" id="KW-1185">Reference proteome</keyword>
<dbReference type="Ensembl" id="ENSSFAT00005025937.1">
    <property type="protein sequence ID" value="ENSSFAP00005024928.1"/>
    <property type="gene ID" value="ENSSFAG00005012839.1"/>
</dbReference>
<dbReference type="InterPro" id="IPR006594">
    <property type="entry name" value="LisH"/>
</dbReference>
<dbReference type="AlphaFoldDB" id="A0A672H717"/>
<reference evidence="1" key="1">
    <citation type="submission" date="2019-06" db="EMBL/GenBank/DDBJ databases">
        <authorList>
            <consortium name="Wellcome Sanger Institute Data Sharing"/>
        </authorList>
    </citation>
    <scope>NUCLEOTIDE SEQUENCE [LARGE SCALE GENOMIC DNA]</scope>
</reference>
<evidence type="ECO:0000313" key="1">
    <source>
        <dbReference type="Ensembl" id="ENSSFAP00005024928.1"/>
    </source>
</evidence>
<dbReference type="PANTHER" id="PTHR15087:SF14">
    <property type="entry name" value="PROTEIN NPAT"/>
    <property type="match status" value="1"/>
</dbReference>
<dbReference type="GO" id="GO:0005634">
    <property type="term" value="C:nucleus"/>
    <property type="evidence" value="ECO:0007669"/>
    <property type="project" value="TreeGrafter"/>
</dbReference>
<dbReference type="InParanoid" id="A0A672H717"/>
<evidence type="ECO:0000313" key="2">
    <source>
        <dbReference type="Proteomes" id="UP000472267"/>
    </source>
</evidence>
<dbReference type="GO" id="GO:0003712">
    <property type="term" value="F:transcription coregulator activity"/>
    <property type="evidence" value="ECO:0007669"/>
    <property type="project" value="TreeGrafter"/>
</dbReference>
<dbReference type="OMA" id="TRESQYE"/>
<sequence length="179" mass="19640">MLLPSDVARLVLGYLQEEGLSATSRAFIHESPNLREYADHTAGDGAIPACVFSLFGKGLTTILNEYVAVKTKESRHEVPAVMTSLWKKLDFTLNQIKKLNEETLNFELNFPETGVILSPALTTHSALGHSTPVSSADPHIRPALGNSMLSTPSRYSPVHIVVSEHRLNPGPMSPGRRKW</sequence>
<reference evidence="1" key="2">
    <citation type="submission" date="2025-08" db="UniProtKB">
        <authorList>
            <consortium name="Ensembl"/>
        </authorList>
    </citation>
    <scope>IDENTIFICATION</scope>
</reference>
<dbReference type="PROSITE" id="PS50896">
    <property type="entry name" value="LISH"/>
    <property type="match status" value="1"/>
</dbReference>
<reference evidence="1" key="3">
    <citation type="submission" date="2025-09" db="UniProtKB">
        <authorList>
            <consortium name="Ensembl"/>
        </authorList>
    </citation>
    <scope>IDENTIFICATION</scope>
</reference>
<accession>A0A672H717</accession>
<dbReference type="InterPro" id="IPR052850">
    <property type="entry name" value="NPAT_LisH"/>
</dbReference>
<organism evidence="1 2">
    <name type="scientific">Salarias fasciatus</name>
    <name type="common">Jewelled blenny</name>
    <name type="synonym">Blennius fasciatus</name>
    <dbReference type="NCBI Taxonomy" id="181472"/>
    <lineage>
        <taxon>Eukaryota</taxon>
        <taxon>Metazoa</taxon>
        <taxon>Chordata</taxon>
        <taxon>Craniata</taxon>
        <taxon>Vertebrata</taxon>
        <taxon>Euteleostomi</taxon>
        <taxon>Actinopterygii</taxon>
        <taxon>Neopterygii</taxon>
        <taxon>Teleostei</taxon>
        <taxon>Neoteleostei</taxon>
        <taxon>Acanthomorphata</taxon>
        <taxon>Ovalentaria</taxon>
        <taxon>Blenniimorphae</taxon>
        <taxon>Blenniiformes</taxon>
        <taxon>Blennioidei</taxon>
        <taxon>Blenniidae</taxon>
        <taxon>Salariinae</taxon>
        <taxon>Salarias</taxon>
    </lineage>
</organism>
<protein>
    <submittedName>
        <fullName evidence="1">Uncharacterized protein</fullName>
    </submittedName>
</protein>
<dbReference type="Proteomes" id="UP000472267">
    <property type="component" value="Chromosome 14"/>
</dbReference>
<name>A0A672H717_SALFA</name>
<dbReference type="PANTHER" id="PTHR15087">
    <property type="entry name" value="PROTEIN NPAT"/>
    <property type="match status" value="1"/>
</dbReference>